<dbReference type="Proteomes" id="UP000029964">
    <property type="component" value="Unassembled WGS sequence"/>
</dbReference>
<keyword evidence="6" id="KW-0812">Transmembrane</keyword>
<proteinExistence type="inferred from homology"/>
<feature type="transmembrane region" description="Helical" evidence="6">
    <location>
        <begin position="7"/>
        <end position="28"/>
    </location>
</feature>
<dbReference type="EMBL" id="JPKY01000052">
    <property type="protein sequence ID" value="KFH44236.1"/>
    <property type="molecule type" value="Genomic_DNA"/>
</dbReference>
<dbReference type="PRINTS" id="PR00463">
    <property type="entry name" value="EP450I"/>
</dbReference>
<dbReference type="GO" id="GO:0020037">
    <property type="term" value="F:heme binding"/>
    <property type="evidence" value="ECO:0007669"/>
    <property type="project" value="InterPro"/>
</dbReference>
<gene>
    <name evidence="7" type="ORF">ACRE_050030</name>
</gene>
<sequence length="568" mass="63892">MGQLDQILSFPGLTLAGIAESFLAIKLFPEYYSSQSHLSTVAGILLCNYAFGILFWFLLYPFLFSPLRNLKGPRVSDFFDSTRPTNCSSIFQAFISPAHKSLLVTDRPAGDLWLDLVKEYPDEELLGLTFRRNSAAITHPRLLADVLVHRSYDFEKPPEARNFLRHVLGDGLIIVEGDQHKFLRKNTMPAFHFRHIKELYPMIVSKAHLLTNALKKEVASGGGEKGSGVIELSTWASKVTIDIIGIAGLGRKLNVVEKDSDPLQELYEELLEPSREKLTFAISCFILGYDFVKHIPWKMNDLFRHLTGSLDKICFDMIREKRDAITKKGDDHFDVLSLLIKSDNFSDSELKDQLLTFLAAGHETTASALTWACYLLAKHPEYQEKLRQEVTEAFPSGLNADAEASELAGTLEQMPYLNGVMNETLRLYPTVPQTLRQAQRDTRIGDHFIPKGTVIVLSMWLINRMPEIWGGDGVAGEFRPQRWISEAGKPNQNGGASSNYDFLTFLHGPRSCIGQGFARAEMRCLLAAIVSSFRWDLAMDDAKVMPRGVITIKPQNGMYLRLTPLEQS</sequence>
<dbReference type="GO" id="GO:0004497">
    <property type="term" value="F:monooxygenase activity"/>
    <property type="evidence" value="ECO:0007669"/>
    <property type="project" value="InterPro"/>
</dbReference>
<evidence type="ECO:0000256" key="1">
    <source>
        <dbReference type="ARBA" id="ARBA00010617"/>
    </source>
</evidence>
<feature type="binding site" description="axial binding residue" evidence="5">
    <location>
        <position position="512"/>
    </location>
    <ligand>
        <name>heme</name>
        <dbReference type="ChEBI" id="CHEBI:30413"/>
    </ligand>
    <ligandPart>
        <name>Fe</name>
        <dbReference type="ChEBI" id="CHEBI:18248"/>
    </ligandPart>
</feature>
<name>A0A086T4F4_HAPC1</name>
<keyword evidence="6" id="KW-1133">Transmembrane helix</keyword>
<dbReference type="InterPro" id="IPR050121">
    <property type="entry name" value="Cytochrome_P450_monoxygenase"/>
</dbReference>
<dbReference type="AlphaFoldDB" id="A0A086T4F4"/>
<dbReference type="PANTHER" id="PTHR24305:SF166">
    <property type="entry name" value="CYTOCHROME P450 12A4, MITOCHONDRIAL-RELATED"/>
    <property type="match status" value="1"/>
</dbReference>
<dbReference type="InterPro" id="IPR002401">
    <property type="entry name" value="Cyt_P450_E_grp-I"/>
</dbReference>
<evidence type="ECO:0000256" key="3">
    <source>
        <dbReference type="ARBA" id="ARBA00022723"/>
    </source>
</evidence>
<comment type="caution">
    <text evidence="7">The sequence shown here is derived from an EMBL/GenBank/DDBJ whole genome shotgun (WGS) entry which is preliminary data.</text>
</comment>
<dbReference type="SUPFAM" id="SSF48264">
    <property type="entry name" value="Cytochrome P450"/>
    <property type="match status" value="1"/>
</dbReference>
<dbReference type="HOGENOM" id="CLU_001570_5_11_1"/>
<dbReference type="InterPro" id="IPR036396">
    <property type="entry name" value="Cyt_P450_sf"/>
</dbReference>
<evidence type="ECO:0000313" key="7">
    <source>
        <dbReference type="EMBL" id="KFH44236.1"/>
    </source>
</evidence>
<dbReference type="STRING" id="857340.A0A086T4F4"/>
<comment type="similarity">
    <text evidence="1">Belongs to the cytochrome P450 family.</text>
</comment>
<keyword evidence="6" id="KW-0472">Membrane</keyword>
<dbReference type="PANTHER" id="PTHR24305">
    <property type="entry name" value="CYTOCHROME P450"/>
    <property type="match status" value="1"/>
</dbReference>
<evidence type="ECO:0000256" key="5">
    <source>
        <dbReference type="PIRSR" id="PIRSR602401-1"/>
    </source>
</evidence>
<dbReference type="FunFam" id="1.10.630.10:FF:000051">
    <property type="entry name" value="Cytochrome P450 monooxygenase (Fum15)"/>
    <property type="match status" value="1"/>
</dbReference>
<dbReference type="CDD" id="cd11069">
    <property type="entry name" value="CYP_FUM15-like"/>
    <property type="match status" value="1"/>
</dbReference>
<evidence type="ECO:0000256" key="2">
    <source>
        <dbReference type="ARBA" id="ARBA00022617"/>
    </source>
</evidence>
<dbReference type="OrthoDB" id="1470350at2759"/>
<accession>A0A086T4F4</accession>
<dbReference type="InterPro" id="IPR001128">
    <property type="entry name" value="Cyt_P450"/>
</dbReference>
<keyword evidence="4 5" id="KW-0408">Iron</keyword>
<evidence type="ECO:0000313" key="8">
    <source>
        <dbReference type="Proteomes" id="UP000029964"/>
    </source>
</evidence>
<protein>
    <submittedName>
        <fullName evidence="7">Cytochrome p450 protein</fullName>
    </submittedName>
</protein>
<keyword evidence="8" id="KW-1185">Reference proteome</keyword>
<dbReference type="PRINTS" id="PR00385">
    <property type="entry name" value="P450"/>
</dbReference>
<comment type="cofactor">
    <cofactor evidence="5">
        <name>heme</name>
        <dbReference type="ChEBI" id="CHEBI:30413"/>
    </cofactor>
</comment>
<reference evidence="8" key="1">
    <citation type="journal article" date="2014" name="Genome Announc.">
        <title>Genome sequence and annotation of Acremonium chrysogenum, producer of the beta-lactam antibiotic cephalosporin C.</title>
        <authorList>
            <person name="Terfehr D."/>
            <person name="Dahlmann T.A."/>
            <person name="Specht T."/>
            <person name="Zadra I."/>
            <person name="Kuernsteiner H."/>
            <person name="Kueck U."/>
        </authorList>
    </citation>
    <scope>NUCLEOTIDE SEQUENCE [LARGE SCALE GENOMIC DNA]</scope>
    <source>
        <strain evidence="8">ATCC 11550 / CBS 779.69 / DSM 880 / IAM 14645 / JCM 23072 / IMI 49137</strain>
    </source>
</reference>
<keyword evidence="2 5" id="KW-0349">Heme</keyword>
<feature type="transmembrane region" description="Helical" evidence="6">
    <location>
        <begin position="40"/>
        <end position="64"/>
    </location>
</feature>
<dbReference type="GO" id="GO:0016705">
    <property type="term" value="F:oxidoreductase activity, acting on paired donors, with incorporation or reduction of molecular oxygen"/>
    <property type="evidence" value="ECO:0007669"/>
    <property type="project" value="InterPro"/>
</dbReference>
<dbReference type="Pfam" id="PF00067">
    <property type="entry name" value="p450"/>
    <property type="match status" value="1"/>
</dbReference>
<keyword evidence="3 5" id="KW-0479">Metal-binding</keyword>
<organism evidence="7 8">
    <name type="scientific">Hapsidospora chrysogenum (strain ATCC 11550 / CBS 779.69 / DSM 880 / IAM 14645 / JCM 23072 / IMI 49137)</name>
    <name type="common">Acremonium chrysogenum</name>
    <dbReference type="NCBI Taxonomy" id="857340"/>
    <lineage>
        <taxon>Eukaryota</taxon>
        <taxon>Fungi</taxon>
        <taxon>Dikarya</taxon>
        <taxon>Ascomycota</taxon>
        <taxon>Pezizomycotina</taxon>
        <taxon>Sordariomycetes</taxon>
        <taxon>Hypocreomycetidae</taxon>
        <taxon>Hypocreales</taxon>
        <taxon>Bionectriaceae</taxon>
        <taxon>Hapsidospora</taxon>
    </lineage>
</organism>
<dbReference type="GO" id="GO:0005506">
    <property type="term" value="F:iron ion binding"/>
    <property type="evidence" value="ECO:0007669"/>
    <property type="project" value="InterPro"/>
</dbReference>
<evidence type="ECO:0000256" key="4">
    <source>
        <dbReference type="ARBA" id="ARBA00023004"/>
    </source>
</evidence>
<dbReference type="Gene3D" id="1.10.630.10">
    <property type="entry name" value="Cytochrome P450"/>
    <property type="match status" value="1"/>
</dbReference>
<evidence type="ECO:0000256" key="6">
    <source>
        <dbReference type="SAM" id="Phobius"/>
    </source>
</evidence>